<dbReference type="SUPFAM" id="SSF46689">
    <property type="entry name" value="Homeodomain-like"/>
    <property type="match status" value="1"/>
</dbReference>
<sequence>MSHSDPQLREYSRRILDDLDAGTAPPATVRTRQLVEMLLPTGRCSVDQVASSLGVDRRTVHRRLTAEGTTFSAVVDDTRAALADHLVAGQRHSFTDVGAMLGFSSPSNFARWFRRRFGCTPREWRSTRASRTTESTQGAELP</sequence>
<keyword evidence="6" id="KW-1185">Reference proteome</keyword>
<dbReference type="RefSeq" id="WP_382364221.1">
    <property type="nucleotide sequence ID" value="NZ_JBHLWV010000020.1"/>
</dbReference>
<keyword evidence="1" id="KW-0805">Transcription regulation</keyword>
<dbReference type="SMART" id="SM00342">
    <property type="entry name" value="HTH_ARAC"/>
    <property type="match status" value="1"/>
</dbReference>
<organism evidence="5 6">
    <name type="scientific">Gordonia phosphorivorans</name>
    <dbReference type="NCBI Taxonomy" id="1056982"/>
    <lineage>
        <taxon>Bacteria</taxon>
        <taxon>Bacillati</taxon>
        <taxon>Actinomycetota</taxon>
        <taxon>Actinomycetes</taxon>
        <taxon>Mycobacteriales</taxon>
        <taxon>Gordoniaceae</taxon>
        <taxon>Gordonia</taxon>
    </lineage>
</organism>
<keyword evidence="3" id="KW-0804">Transcription</keyword>
<protein>
    <submittedName>
        <fullName evidence="5">Helix-turn-helix transcriptional regulator</fullName>
    </submittedName>
</protein>
<dbReference type="PRINTS" id="PR00032">
    <property type="entry name" value="HTHARAC"/>
</dbReference>
<dbReference type="InterPro" id="IPR020449">
    <property type="entry name" value="Tscrpt_reg_AraC-type_HTH"/>
</dbReference>
<dbReference type="PANTHER" id="PTHR47894">
    <property type="entry name" value="HTH-TYPE TRANSCRIPTIONAL REGULATOR GADX"/>
    <property type="match status" value="1"/>
</dbReference>
<accession>A0ABV6H9B1</accession>
<proteinExistence type="predicted"/>
<evidence type="ECO:0000313" key="6">
    <source>
        <dbReference type="Proteomes" id="UP001589783"/>
    </source>
</evidence>
<gene>
    <name evidence="5" type="ORF">ACFFJD_11580</name>
</gene>
<dbReference type="Pfam" id="PF12833">
    <property type="entry name" value="HTH_18"/>
    <property type="match status" value="1"/>
</dbReference>
<name>A0ABV6H9B1_9ACTN</name>
<dbReference type="PANTHER" id="PTHR47894:SF4">
    <property type="entry name" value="HTH-TYPE TRANSCRIPTIONAL REGULATOR GADX"/>
    <property type="match status" value="1"/>
</dbReference>
<dbReference type="Proteomes" id="UP001589783">
    <property type="component" value="Unassembled WGS sequence"/>
</dbReference>
<evidence type="ECO:0000313" key="5">
    <source>
        <dbReference type="EMBL" id="MFC0315486.1"/>
    </source>
</evidence>
<dbReference type="EMBL" id="JBHLWV010000020">
    <property type="protein sequence ID" value="MFC0315486.1"/>
    <property type="molecule type" value="Genomic_DNA"/>
</dbReference>
<dbReference type="InterPro" id="IPR009057">
    <property type="entry name" value="Homeodomain-like_sf"/>
</dbReference>
<dbReference type="PROSITE" id="PS01124">
    <property type="entry name" value="HTH_ARAC_FAMILY_2"/>
    <property type="match status" value="1"/>
</dbReference>
<evidence type="ECO:0000256" key="3">
    <source>
        <dbReference type="ARBA" id="ARBA00023163"/>
    </source>
</evidence>
<comment type="caution">
    <text evidence="5">The sequence shown here is derived from an EMBL/GenBank/DDBJ whole genome shotgun (WGS) entry which is preliminary data.</text>
</comment>
<evidence type="ECO:0000256" key="1">
    <source>
        <dbReference type="ARBA" id="ARBA00023015"/>
    </source>
</evidence>
<evidence type="ECO:0000259" key="4">
    <source>
        <dbReference type="PROSITE" id="PS01124"/>
    </source>
</evidence>
<feature type="domain" description="HTH araC/xylS-type" evidence="4">
    <location>
        <begin position="29"/>
        <end position="127"/>
    </location>
</feature>
<dbReference type="InterPro" id="IPR018060">
    <property type="entry name" value="HTH_AraC"/>
</dbReference>
<keyword evidence="2" id="KW-0238">DNA-binding</keyword>
<evidence type="ECO:0000256" key="2">
    <source>
        <dbReference type="ARBA" id="ARBA00023125"/>
    </source>
</evidence>
<reference evidence="5 6" key="1">
    <citation type="submission" date="2024-09" db="EMBL/GenBank/DDBJ databases">
        <authorList>
            <person name="Sun Q."/>
            <person name="Mori K."/>
        </authorList>
    </citation>
    <scope>NUCLEOTIDE SEQUENCE [LARGE SCALE GENOMIC DNA]</scope>
    <source>
        <strain evidence="5 6">CCM 7957</strain>
    </source>
</reference>
<dbReference type="Gene3D" id="1.10.10.60">
    <property type="entry name" value="Homeodomain-like"/>
    <property type="match status" value="1"/>
</dbReference>